<dbReference type="EMBL" id="JACIJB010000001">
    <property type="protein sequence ID" value="MBB5659809.1"/>
    <property type="molecule type" value="Genomic_DNA"/>
</dbReference>
<evidence type="ECO:0000313" key="3">
    <source>
        <dbReference type="Proteomes" id="UP000548978"/>
    </source>
</evidence>
<gene>
    <name evidence="2" type="ORF">FHS65_000527</name>
</gene>
<organism evidence="2 3">
    <name type="scientific">Brevundimonas halotolerans</name>
    <dbReference type="NCBI Taxonomy" id="69670"/>
    <lineage>
        <taxon>Bacteria</taxon>
        <taxon>Pseudomonadati</taxon>
        <taxon>Pseudomonadota</taxon>
        <taxon>Alphaproteobacteria</taxon>
        <taxon>Caulobacterales</taxon>
        <taxon>Caulobacteraceae</taxon>
        <taxon>Brevundimonas</taxon>
    </lineage>
</organism>
<dbReference type="Proteomes" id="UP000548978">
    <property type="component" value="Unassembled WGS sequence"/>
</dbReference>
<feature type="chain" id="PRO_5030955195" description="DUF3617 family protein" evidence="1">
    <location>
        <begin position="21"/>
        <end position="275"/>
    </location>
</feature>
<feature type="signal peptide" evidence="1">
    <location>
        <begin position="1"/>
        <end position="20"/>
    </location>
</feature>
<name>A0A7W9A1Q8_9CAUL</name>
<dbReference type="OrthoDB" id="7203732at2"/>
<protein>
    <recommendedName>
        <fullName evidence="4">DUF3617 family protein</fullName>
    </recommendedName>
</protein>
<dbReference type="RefSeq" id="WP_123286783.1">
    <property type="nucleotide sequence ID" value="NZ_JACIJB010000001.1"/>
</dbReference>
<evidence type="ECO:0008006" key="4">
    <source>
        <dbReference type="Google" id="ProtNLM"/>
    </source>
</evidence>
<dbReference type="AlphaFoldDB" id="A0A7W9A1Q8"/>
<comment type="caution">
    <text evidence="2">The sequence shown here is derived from an EMBL/GenBank/DDBJ whole genome shotgun (WGS) entry which is preliminary data.</text>
</comment>
<proteinExistence type="predicted"/>
<keyword evidence="3" id="KW-1185">Reference proteome</keyword>
<keyword evidence="1" id="KW-0732">Signal</keyword>
<evidence type="ECO:0000256" key="1">
    <source>
        <dbReference type="SAM" id="SignalP"/>
    </source>
</evidence>
<evidence type="ECO:0000313" key="2">
    <source>
        <dbReference type="EMBL" id="MBB5659809.1"/>
    </source>
</evidence>
<reference evidence="2 3" key="1">
    <citation type="submission" date="2020-08" db="EMBL/GenBank/DDBJ databases">
        <title>Genomic Encyclopedia of Type Strains, Phase IV (KMG-IV): sequencing the most valuable type-strain genomes for metagenomic binning, comparative biology and taxonomic classification.</title>
        <authorList>
            <person name="Goeker M."/>
        </authorList>
    </citation>
    <scope>NUCLEOTIDE SEQUENCE [LARGE SCALE GENOMIC DNA]</scope>
    <source>
        <strain evidence="2 3">DSM 24448</strain>
    </source>
</reference>
<accession>A0A7W9A1Q8</accession>
<sequence>MRRLLASLFLLALSAAPAMAQESAARTRPSFAVDADGERLVADARLDCSVREVDLRGYDASGDGLYEIACREGAGYLILDARPAVVHPCLMLQGIRLDRRPNRMRQANPPQCQLVGNTDPVPELTARARDAGVDCEIDAVAVLGLDADRHPLIEVGCRDRDGAWLEGADSRTVTSCLVVEAQGGECGFTDAAERAREVQLWLAGTEAAACDVTEAAFRGRTPDAGVYEARCRAGDGLTFERTGDGRLIDIRSCEESAAVGRPCALTPLPADRDRR</sequence>